<dbReference type="PANTHER" id="PTHR31973:SF187">
    <property type="entry name" value="MUTATOR TRANSPOSASE MUDRA PROTEIN"/>
    <property type="match status" value="1"/>
</dbReference>
<dbReference type="EMBL" id="JANJYI010000003">
    <property type="protein sequence ID" value="KAK2655046.1"/>
    <property type="molecule type" value="Genomic_DNA"/>
</dbReference>
<sequence>MCDKSEEPAASLTQPDISNGGPPATSVEPDVLNSGQPAVSDEGDGSDIDNEYEFIEESAENADSYVSLDYECREIDDDMHDHCDPDGKDTCLLDSSDKETGLIKIAKYCRQHQWRPNPDGSIEISEGQILGNAKTARDVIKRYTVSCNNKTCDWRVHVSSLPYGVTFMVRSVTDGHNLCPRMTTNKEANARWVVSVRESIILADLKLSAKSLKMQLLERFAITCSSLTTYRAKKIVLNNLKTDHVAAYAKMKKYGNAITVMNPGIDGCHLSGQFGGVMLSATALDRDSGIFPVAFCVCESETLDSWTWFLKLLSDCLGWDDRKPICFTSDRQKGELKALDNEWPYAGKSQHVIP</sequence>
<organism evidence="3 4">
    <name type="scientific">Dipteronia dyeriana</name>
    <dbReference type="NCBI Taxonomy" id="168575"/>
    <lineage>
        <taxon>Eukaryota</taxon>
        <taxon>Viridiplantae</taxon>
        <taxon>Streptophyta</taxon>
        <taxon>Embryophyta</taxon>
        <taxon>Tracheophyta</taxon>
        <taxon>Spermatophyta</taxon>
        <taxon>Magnoliopsida</taxon>
        <taxon>eudicotyledons</taxon>
        <taxon>Gunneridae</taxon>
        <taxon>Pentapetalae</taxon>
        <taxon>rosids</taxon>
        <taxon>malvids</taxon>
        <taxon>Sapindales</taxon>
        <taxon>Sapindaceae</taxon>
        <taxon>Hippocastanoideae</taxon>
        <taxon>Acereae</taxon>
        <taxon>Dipteronia</taxon>
    </lineage>
</organism>
<gene>
    <name evidence="3" type="ORF">Ddye_008098</name>
</gene>
<evidence type="ECO:0000259" key="2">
    <source>
        <dbReference type="Pfam" id="PF10551"/>
    </source>
</evidence>
<accession>A0AAE0CL20</accession>
<dbReference type="InterPro" id="IPR018289">
    <property type="entry name" value="MULE_transposase_dom"/>
</dbReference>
<dbReference type="PANTHER" id="PTHR31973">
    <property type="entry name" value="POLYPROTEIN, PUTATIVE-RELATED"/>
    <property type="match status" value="1"/>
</dbReference>
<feature type="region of interest" description="Disordered" evidence="1">
    <location>
        <begin position="1"/>
        <end position="48"/>
    </location>
</feature>
<evidence type="ECO:0000313" key="3">
    <source>
        <dbReference type="EMBL" id="KAK2655046.1"/>
    </source>
</evidence>
<feature type="domain" description="MULE transposase" evidence="2">
    <location>
        <begin position="265"/>
        <end position="346"/>
    </location>
</feature>
<reference evidence="3" key="1">
    <citation type="journal article" date="2023" name="Plant J.">
        <title>Genome sequences and population genomics provide insights into the demographic history, inbreeding, and mutation load of two 'living fossil' tree species of Dipteronia.</title>
        <authorList>
            <person name="Feng Y."/>
            <person name="Comes H.P."/>
            <person name="Chen J."/>
            <person name="Zhu S."/>
            <person name="Lu R."/>
            <person name="Zhang X."/>
            <person name="Li P."/>
            <person name="Qiu J."/>
            <person name="Olsen K.M."/>
            <person name="Qiu Y."/>
        </authorList>
    </citation>
    <scope>NUCLEOTIDE SEQUENCE</scope>
    <source>
        <strain evidence="3">KIB01</strain>
    </source>
</reference>
<name>A0AAE0CL20_9ROSI</name>
<dbReference type="Pfam" id="PF10551">
    <property type="entry name" value="MULE"/>
    <property type="match status" value="1"/>
</dbReference>
<keyword evidence="4" id="KW-1185">Reference proteome</keyword>
<proteinExistence type="predicted"/>
<evidence type="ECO:0000256" key="1">
    <source>
        <dbReference type="SAM" id="MobiDB-lite"/>
    </source>
</evidence>
<protein>
    <recommendedName>
        <fullName evidence="2">MULE transposase domain-containing protein</fullName>
    </recommendedName>
</protein>
<dbReference type="Proteomes" id="UP001280121">
    <property type="component" value="Unassembled WGS sequence"/>
</dbReference>
<dbReference type="AlphaFoldDB" id="A0AAE0CL20"/>
<comment type="caution">
    <text evidence="3">The sequence shown here is derived from an EMBL/GenBank/DDBJ whole genome shotgun (WGS) entry which is preliminary data.</text>
</comment>
<evidence type="ECO:0000313" key="4">
    <source>
        <dbReference type="Proteomes" id="UP001280121"/>
    </source>
</evidence>